<dbReference type="PANTHER" id="PTHR11910">
    <property type="entry name" value="ATP SYNTHASE DELTA CHAIN"/>
    <property type="match status" value="1"/>
</dbReference>
<name>A0A7G5VUR7_9RHOD</name>
<dbReference type="HAMAP" id="MF_01416">
    <property type="entry name" value="ATP_synth_delta_bact"/>
    <property type="match status" value="1"/>
</dbReference>
<keyword evidence="3 8" id="KW-0813">Transport</keyword>
<keyword evidence="6 8" id="KW-0472">Membrane</keyword>
<evidence type="ECO:0000256" key="5">
    <source>
        <dbReference type="ARBA" id="ARBA00023065"/>
    </source>
</evidence>
<evidence type="ECO:0000256" key="1">
    <source>
        <dbReference type="ARBA" id="ARBA00004370"/>
    </source>
</evidence>
<protein>
    <recommendedName>
        <fullName evidence="8">ATP synthase subunit delta, chloroplastic</fullName>
    </recommendedName>
    <alternativeName>
        <fullName evidence="8">ATP synthase F(1) sector subunit delta</fullName>
    </alternativeName>
    <alternativeName>
        <fullName evidence="8">F-type ATPase subunit delta</fullName>
    </alternativeName>
</protein>
<comment type="similarity">
    <text evidence="2 8">Belongs to the ATPase delta chain family.</text>
</comment>
<dbReference type="RefSeq" id="YP_009968333.1">
    <property type="nucleotide sequence ID" value="NC_051883.1"/>
</dbReference>
<dbReference type="SUPFAM" id="SSF47928">
    <property type="entry name" value="N-terminal domain of the delta subunit of the F1F0-ATP synthase"/>
    <property type="match status" value="1"/>
</dbReference>
<dbReference type="PRINTS" id="PR00125">
    <property type="entry name" value="ATPASEDELTA"/>
</dbReference>
<reference evidence="9" key="1">
    <citation type="submission" date="2019-09" db="EMBL/GenBank/DDBJ databases">
        <authorList>
            <person name="Liu S.-L."/>
            <person name="Chiang Y.-R."/>
            <person name="Fu H.-Y."/>
        </authorList>
    </citation>
    <scope>NUCLEOTIDE SEQUENCE</scope>
    <source>
        <strain evidence="9">THAL066</strain>
    </source>
</reference>
<dbReference type="InterPro" id="IPR026015">
    <property type="entry name" value="ATP_synth_OSCP/delta_N_sf"/>
</dbReference>
<comment type="subunit">
    <text evidence="8">F-type ATPases have 2 components, F(1) - the catalytic core - and F(0) - the membrane proton channel. F(1) has five subunits: alpha(3), beta(3), gamma(1), delta(1), epsilon(1). CF(0) has four main subunits: a(1), b(1), b'(1) and c(10-14). The alpha and beta chains form an alternating ring which encloses part of the gamma chain. F(1) is attached to F(0) by a central stalk formed by the gamma and epsilon chains, while a peripheral stalk is formed by the delta, b and b' chains.</text>
</comment>
<dbReference type="GO" id="GO:0009535">
    <property type="term" value="C:chloroplast thylakoid membrane"/>
    <property type="evidence" value="ECO:0007669"/>
    <property type="project" value="UniProtKB-SubCell"/>
</dbReference>
<comment type="function">
    <text evidence="8">This protein is part of the stalk that links CF(0) to CF(1). It either transmits conformational changes from CF(0) to CF(1) or is implicated in proton conduction.</text>
</comment>
<dbReference type="Gene3D" id="1.10.520.20">
    <property type="entry name" value="N-terminal domain of the delta subunit of the F1F0-ATP synthase"/>
    <property type="match status" value="1"/>
</dbReference>
<gene>
    <name evidence="8 9" type="primary">atpD</name>
</gene>
<evidence type="ECO:0000313" key="9">
    <source>
        <dbReference type="EMBL" id="QMX77434.1"/>
    </source>
</evidence>
<keyword evidence="9" id="KW-0934">Plastid</keyword>
<evidence type="ECO:0000256" key="6">
    <source>
        <dbReference type="ARBA" id="ARBA00023136"/>
    </source>
</evidence>
<geneLocation type="chloroplast" evidence="9"/>
<evidence type="ECO:0000256" key="8">
    <source>
        <dbReference type="HAMAP-Rule" id="MF_01416"/>
    </source>
</evidence>
<keyword evidence="8" id="KW-0793">Thylakoid</keyword>
<dbReference type="GO" id="GO:0046933">
    <property type="term" value="F:proton-transporting ATP synthase activity, rotational mechanism"/>
    <property type="evidence" value="ECO:0007669"/>
    <property type="project" value="UniProtKB-UniRule"/>
</dbReference>
<keyword evidence="5 8" id="KW-0406">Ion transport</keyword>
<comment type="function">
    <text evidence="8">F(1)F(0) ATP synthase produces ATP from ADP in the presence of a proton or sodium gradient. F-type ATPases consist of two structural domains, F(1) containing the extramembraneous catalytic core and F(0) containing the membrane proton channel, linked together by a central stalk and a peripheral stalk. During catalysis, ATP synthesis in the catalytic domain of F(1) is coupled via a rotary mechanism of the central stalk subunits to proton translocation.</text>
</comment>
<keyword evidence="9" id="KW-0150">Chloroplast</keyword>
<dbReference type="GO" id="GO:0045259">
    <property type="term" value="C:proton-transporting ATP synthase complex"/>
    <property type="evidence" value="ECO:0007669"/>
    <property type="project" value="UniProtKB-KW"/>
</dbReference>
<dbReference type="AlphaFoldDB" id="A0A7G5VUR7"/>
<organism evidence="9">
    <name type="scientific">Cyanidiococcus yangmingshanensis</name>
    <dbReference type="NCBI Taxonomy" id="2690220"/>
    <lineage>
        <taxon>Eukaryota</taxon>
        <taxon>Rhodophyta</taxon>
        <taxon>Bangiophyceae</taxon>
        <taxon>Cyanidiales</taxon>
        <taxon>Cyanidiaceae</taxon>
        <taxon>Cyanidiococcus</taxon>
    </lineage>
</organism>
<dbReference type="GeneID" id="60450345"/>
<keyword evidence="4 8" id="KW-0375">Hydrogen ion transport</keyword>
<dbReference type="Pfam" id="PF00213">
    <property type="entry name" value="OSCP"/>
    <property type="match status" value="1"/>
</dbReference>
<proteinExistence type="inferred from homology"/>
<evidence type="ECO:0000256" key="2">
    <source>
        <dbReference type="ARBA" id="ARBA00007046"/>
    </source>
</evidence>
<comment type="subcellular location">
    <subcellularLocation>
        <location evidence="1">Membrane</location>
    </subcellularLocation>
    <subcellularLocation>
        <location evidence="8">Plastid</location>
        <location evidence="8">Chloroplast thylakoid membrane</location>
        <topology evidence="8">Peripheral membrane protein</topology>
    </subcellularLocation>
</comment>
<dbReference type="NCBIfam" id="TIGR01145">
    <property type="entry name" value="ATP_synt_delta"/>
    <property type="match status" value="1"/>
</dbReference>
<dbReference type="InterPro" id="IPR000711">
    <property type="entry name" value="ATPase_OSCP/dsu"/>
</dbReference>
<keyword evidence="7 8" id="KW-0066">ATP synthesis</keyword>
<accession>A0A7G5VUR7</accession>
<keyword evidence="8" id="KW-0139">CF(1)</keyword>
<sequence length="165" mass="18958">MKQKIVEPYAQALFSLRDDLSSHIQQLWQIVCDPKIMQWLINPSISKSAKLSLFQHFDPIIQSWLEVIWNKKRIHLLPDICAYYIQLCNKKAGVACVSITSAKALTSTQTLSLETQLKQIAKATSLQCNYTVDPQLIAGLRIQLDGKLLDTSWQTQLKQLQKYIW</sequence>
<dbReference type="EMBL" id="MN431657">
    <property type="protein sequence ID" value="QMX77434.1"/>
    <property type="molecule type" value="Genomic_DNA"/>
</dbReference>
<evidence type="ECO:0000256" key="7">
    <source>
        <dbReference type="ARBA" id="ARBA00023310"/>
    </source>
</evidence>
<evidence type="ECO:0000256" key="3">
    <source>
        <dbReference type="ARBA" id="ARBA00022448"/>
    </source>
</evidence>
<evidence type="ECO:0000256" key="4">
    <source>
        <dbReference type="ARBA" id="ARBA00022781"/>
    </source>
</evidence>